<dbReference type="AlphaFoldDB" id="A0A1G9LJC2"/>
<proteinExistence type="predicted"/>
<gene>
    <name evidence="2" type="ORF">SAMN05661010_02115</name>
</gene>
<dbReference type="PANTHER" id="PTHR46663">
    <property type="entry name" value="DIGUANYLATE CYCLASE DGCT-RELATED"/>
    <property type="match status" value="1"/>
</dbReference>
<sequence length="82" mass="8253">MDGLKTLNDDLGHQVGDELLCNVANAMCGSARDTDTVARVGGNELVIALAEMPTRDAVAGIGAKVLTAVAAISVGGCKCPRA</sequence>
<dbReference type="PROSITE" id="PS50887">
    <property type="entry name" value="GGDEF"/>
    <property type="match status" value="1"/>
</dbReference>
<dbReference type="Pfam" id="PF00990">
    <property type="entry name" value="GGDEF"/>
    <property type="match status" value="1"/>
</dbReference>
<dbReference type="RefSeq" id="WP_089728323.1">
    <property type="nucleotide sequence ID" value="NZ_FNGI01000005.1"/>
</dbReference>
<dbReference type="Gene3D" id="3.30.70.270">
    <property type="match status" value="1"/>
</dbReference>
<evidence type="ECO:0000313" key="2">
    <source>
        <dbReference type="EMBL" id="SDL61938.1"/>
    </source>
</evidence>
<dbReference type="STRING" id="119000.SAMN05661010_02115"/>
<dbReference type="OrthoDB" id="73375at2"/>
<protein>
    <submittedName>
        <fullName evidence="2">Diguanylate cyclase (GGDEF) domain-containing protein</fullName>
    </submittedName>
</protein>
<reference evidence="2 3" key="1">
    <citation type="submission" date="2016-10" db="EMBL/GenBank/DDBJ databases">
        <authorList>
            <person name="de Groot N.N."/>
        </authorList>
    </citation>
    <scope>NUCLEOTIDE SEQUENCE [LARGE SCALE GENOMIC DNA]</scope>
    <source>
        <strain evidence="2 3">DSM 14789</strain>
    </source>
</reference>
<dbReference type="InterPro" id="IPR052163">
    <property type="entry name" value="DGC-Regulatory_Protein"/>
</dbReference>
<name>A0A1G9LJC2_9GAMM</name>
<dbReference type="PANTHER" id="PTHR46663:SF3">
    <property type="entry name" value="SLL0267 PROTEIN"/>
    <property type="match status" value="1"/>
</dbReference>
<dbReference type="Proteomes" id="UP000198654">
    <property type="component" value="Unassembled WGS sequence"/>
</dbReference>
<accession>A0A1G9LJC2</accession>
<dbReference type="SUPFAM" id="SSF55073">
    <property type="entry name" value="Nucleotide cyclase"/>
    <property type="match status" value="1"/>
</dbReference>
<evidence type="ECO:0000259" key="1">
    <source>
        <dbReference type="PROSITE" id="PS50887"/>
    </source>
</evidence>
<evidence type="ECO:0000313" key="3">
    <source>
        <dbReference type="Proteomes" id="UP000198654"/>
    </source>
</evidence>
<dbReference type="InterPro" id="IPR029787">
    <property type="entry name" value="Nucleotide_cyclase"/>
</dbReference>
<dbReference type="InterPro" id="IPR000160">
    <property type="entry name" value="GGDEF_dom"/>
</dbReference>
<dbReference type="EMBL" id="FNGI01000005">
    <property type="protein sequence ID" value="SDL61938.1"/>
    <property type="molecule type" value="Genomic_DNA"/>
</dbReference>
<keyword evidence="3" id="KW-1185">Reference proteome</keyword>
<dbReference type="NCBIfam" id="TIGR00254">
    <property type="entry name" value="GGDEF"/>
    <property type="match status" value="1"/>
</dbReference>
<dbReference type="InterPro" id="IPR043128">
    <property type="entry name" value="Rev_trsase/Diguanyl_cyclase"/>
</dbReference>
<feature type="domain" description="GGDEF" evidence="1">
    <location>
        <begin position="1"/>
        <end position="82"/>
    </location>
</feature>
<organism evidence="2 3">
    <name type="scientific">Modicisalibacter muralis</name>
    <dbReference type="NCBI Taxonomy" id="119000"/>
    <lineage>
        <taxon>Bacteria</taxon>
        <taxon>Pseudomonadati</taxon>
        <taxon>Pseudomonadota</taxon>
        <taxon>Gammaproteobacteria</taxon>
        <taxon>Oceanospirillales</taxon>
        <taxon>Halomonadaceae</taxon>
        <taxon>Modicisalibacter</taxon>
    </lineage>
</organism>